<gene>
    <name evidence="1" type="ORF">D5S18_04345</name>
</gene>
<proteinExistence type="predicted"/>
<keyword evidence="2" id="KW-1185">Reference proteome</keyword>
<comment type="caution">
    <text evidence="1">The sequence shown here is derived from an EMBL/GenBank/DDBJ whole genome shotgun (WGS) entry which is preliminary data.</text>
</comment>
<dbReference type="Proteomes" id="UP000266677">
    <property type="component" value="Unassembled WGS sequence"/>
</dbReference>
<name>A0A3A4KNL7_9NOCA</name>
<dbReference type="OrthoDB" id="4381663at2"/>
<dbReference type="EMBL" id="QZFU01000012">
    <property type="protein sequence ID" value="RJO78883.1"/>
    <property type="molecule type" value="Genomic_DNA"/>
</dbReference>
<organism evidence="1 2">
    <name type="scientific">Nocardia panacis</name>
    <dbReference type="NCBI Taxonomy" id="2340916"/>
    <lineage>
        <taxon>Bacteria</taxon>
        <taxon>Bacillati</taxon>
        <taxon>Actinomycetota</taxon>
        <taxon>Actinomycetes</taxon>
        <taxon>Mycobacteriales</taxon>
        <taxon>Nocardiaceae</taxon>
        <taxon>Nocardia</taxon>
    </lineage>
</organism>
<evidence type="ECO:0000313" key="2">
    <source>
        <dbReference type="Proteomes" id="UP000266677"/>
    </source>
</evidence>
<reference evidence="1 2" key="1">
    <citation type="submission" date="2018-09" db="EMBL/GenBank/DDBJ databases">
        <title>YIM PH21274 draft genome.</title>
        <authorList>
            <person name="Miao C."/>
        </authorList>
    </citation>
    <scope>NUCLEOTIDE SEQUENCE [LARGE SCALE GENOMIC DNA]</scope>
    <source>
        <strain evidence="1 2">YIM PH 21724</strain>
    </source>
</reference>
<protein>
    <recommendedName>
        <fullName evidence="3">Mce-associated membrane protein</fullName>
    </recommendedName>
</protein>
<evidence type="ECO:0000313" key="1">
    <source>
        <dbReference type="EMBL" id="RJO78883.1"/>
    </source>
</evidence>
<accession>A0A3A4KNL7</accession>
<evidence type="ECO:0008006" key="3">
    <source>
        <dbReference type="Google" id="ProtNLM"/>
    </source>
</evidence>
<dbReference type="AlphaFoldDB" id="A0A3A4KNL7"/>
<sequence>MAVLLVAVAVLALFLRDARSDLRAGADRDSNNHHAEQVATDYAVGAATVSYRDVPGWVGKLKAGTSTELAGKFEQTAPQLQQLLVPLQWTSTATPITAKVVSDQGGIYKVNVFVDVTATNAQNPQGKQSTATYNVTVNRDQGWKITDVGGVDGALPVK</sequence>